<keyword evidence="1" id="KW-0378">Hydrolase</keyword>
<dbReference type="GO" id="GO:0003676">
    <property type="term" value="F:nucleic acid binding"/>
    <property type="evidence" value="ECO:0007669"/>
    <property type="project" value="InterPro"/>
</dbReference>
<sequence>MAIEQGIWKLAGSAGEPPRKLRAAGLADEGLLEEQIMQDVAILNRDWLLVGRQVRTAFDKLVDLLAIDANGNVIIIELKRDKTPRDVVAQAIDYASWVVTLADYQLIEIYRDFAERYSRPHATLGEAFEAKFGVPLDGIQLNQEHQLVVVATRLDASSERIITYLNEHAQLSINAMFFAAFEDGGNRYLSRAWMIDPDEPTQPIARKAKKEPWNGEFYVSFGSHYPWEDARRLGFICGGGAAWYSKTLAMLSEGDRVWVYIPKTGYVGVGEVIGERCRADEYRFDTPEGPRTLPEMTLTEGYPQIDPAKDDDEAEYLVPVRWIYTVSRDKAFSEVGLFGNQNTVCKPTTPKWSHTVSRLKQVWRIDGERATELEAMENPWRR</sequence>
<evidence type="ECO:0000313" key="2">
    <source>
        <dbReference type="Proteomes" id="UP000326725"/>
    </source>
</evidence>
<keyword evidence="1" id="KW-0255">Endonuclease</keyword>
<dbReference type="Gene3D" id="3.40.1350.10">
    <property type="match status" value="1"/>
</dbReference>
<accession>A0A5K1I3H1</accession>
<dbReference type="GO" id="GO:0004519">
    <property type="term" value="F:endonuclease activity"/>
    <property type="evidence" value="ECO:0007669"/>
    <property type="project" value="UniProtKB-KW"/>
</dbReference>
<dbReference type="InterPro" id="IPR011856">
    <property type="entry name" value="tRNA_endonuc-like_dom_sf"/>
</dbReference>
<dbReference type="Proteomes" id="UP000326725">
    <property type="component" value="Unassembled WGS sequence"/>
</dbReference>
<gene>
    <name evidence="1" type="primary">nucS</name>
    <name evidence="1" type="ORF">HALO32_00626</name>
</gene>
<protein>
    <submittedName>
        <fullName evidence="1">Endonuclease NucS</fullName>
    </submittedName>
</protein>
<dbReference type="EMBL" id="CABVOU010000019">
    <property type="protein sequence ID" value="VVZ94573.1"/>
    <property type="molecule type" value="Genomic_DNA"/>
</dbReference>
<keyword evidence="2" id="KW-1185">Reference proteome</keyword>
<evidence type="ECO:0000313" key="1">
    <source>
        <dbReference type="EMBL" id="VVZ94573.1"/>
    </source>
</evidence>
<dbReference type="RefSeq" id="WP_151442331.1">
    <property type="nucleotide sequence ID" value="NZ_CABVOU010000019.1"/>
</dbReference>
<organism evidence="1 2">
    <name type="scientific">Halomonas lysinitropha</name>
    <dbReference type="NCBI Taxonomy" id="2607506"/>
    <lineage>
        <taxon>Bacteria</taxon>
        <taxon>Pseudomonadati</taxon>
        <taxon>Pseudomonadota</taxon>
        <taxon>Gammaproteobacteria</taxon>
        <taxon>Oceanospirillales</taxon>
        <taxon>Halomonadaceae</taxon>
        <taxon>Halomonas</taxon>
    </lineage>
</organism>
<name>A0A5K1I3H1_9GAMM</name>
<proteinExistence type="predicted"/>
<keyword evidence="1" id="KW-0540">Nuclease</keyword>
<reference evidence="1 2" key="1">
    <citation type="submission" date="2019-09" db="EMBL/GenBank/DDBJ databases">
        <authorList>
            <person name="Criscuolo A."/>
        </authorList>
    </citation>
    <scope>NUCLEOTIDE SEQUENCE [LARGE SCALE GENOMIC DNA]</scope>
    <source>
        <strain evidence="2">3(2)</strain>
    </source>
</reference>
<dbReference type="AlphaFoldDB" id="A0A5K1I3H1"/>